<keyword evidence="3" id="KW-1185">Reference proteome</keyword>
<evidence type="ECO:0000313" key="2">
    <source>
        <dbReference type="EMBL" id="MBU5489122.1"/>
    </source>
</evidence>
<organism evidence="2 3">
    <name type="scientific">Butyricicoccus intestinisimiae</name>
    <dbReference type="NCBI Taxonomy" id="2841509"/>
    <lineage>
        <taxon>Bacteria</taxon>
        <taxon>Bacillati</taxon>
        <taxon>Bacillota</taxon>
        <taxon>Clostridia</taxon>
        <taxon>Eubacteriales</taxon>
        <taxon>Butyricicoccaceae</taxon>
        <taxon>Butyricicoccus</taxon>
    </lineage>
</organism>
<gene>
    <name evidence="2" type="ORF">KQI75_00530</name>
</gene>
<sequence length="128" mass="14139">MANEENLIPNEERTPSERRENARKAGIASGKARRRKRSMKEAADLFLSLPVSDKRKFNKAVRRYVDVEDIDNQMLMIMGLVDAATDGDAGAAKVVIDLLGERTPREDAEQDQLARAAELLGGIDSAID</sequence>
<comment type="caution">
    <text evidence="2">The sequence shown here is derived from an EMBL/GenBank/DDBJ whole genome shotgun (WGS) entry which is preliminary data.</text>
</comment>
<evidence type="ECO:0000256" key="1">
    <source>
        <dbReference type="SAM" id="MobiDB-lite"/>
    </source>
</evidence>
<feature type="region of interest" description="Disordered" evidence="1">
    <location>
        <begin position="1"/>
        <end position="37"/>
    </location>
</feature>
<proteinExistence type="predicted"/>
<protein>
    <submittedName>
        <fullName evidence="2">Uncharacterized protein</fullName>
    </submittedName>
</protein>
<reference evidence="2 3" key="1">
    <citation type="submission" date="2021-06" db="EMBL/GenBank/DDBJ databases">
        <authorList>
            <person name="Sun Q."/>
            <person name="Li D."/>
        </authorList>
    </citation>
    <scope>NUCLEOTIDE SEQUENCE [LARGE SCALE GENOMIC DNA]</scope>
    <source>
        <strain evidence="2 3">MSJd-7</strain>
    </source>
</reference>
<dbReference type="Proteomes" id="UP000783588">
    <property type="component" value="Unassembled WGS sequence"/>
</dbReference>
<dbReference type="RefSeq" id="WP_216468736.1">
    <property type="nucleotide sequence ID" value="NZ_JAHLQI010000001.1"/>
</dbReference>
<accession>A0ABS6EN53</accession>
<name>A0ABS6EN53_9FIRM</name>
<evidence type="ECO:0000313" key="3">
    <source>
        <dbReference type="Proteomes" id="UP000783588"/>
    </source>
</evidence>
<feature type="compositionally biased region" description="Basic and acidic residues" evidence="1">
    <location>
        <begin position="10"/>
        <end position="23"/>
    </location>
</feature>
<dbReference type="EMBL" id="JAHLQI010000001">
    <property type="protein sequence ID" value="MBU5489122.1"/>
    <property type="molecule type" value="Genomic_DNA"/>
</dbReference>